<protein>
    <submittedName>
        <fullName evidence="1">Uncharacterized protein</fullName>
    </submittedName>
</protein>
<reference evidence="1 2" key="1">
    <citation type="journal article" date="2018" name="Sci. Rep.">
        <title>Genomic signatures of local adaptation to the degree of environmental predictability in rotifers.</title>
        <authorList>
            <person name="Franch-Gras L."/>
            <person name="Hahn C."/>
            <person name="Garcia-Roger E.M."/>
            <person name="Carmona M.J."/>
            <person name="Serra M."/>
            <person name="Gomez A."/>
        </authorList>
    </citation>
    <scope>NUCLEOTIDE SEQUENCE [LARGE SCALE GENOMIC DNA]</scope>
    <source>
        <strain evidence="1">HYR1</strain>
    </source>
</reference>
<dbReference type="AlphaFoldDB" id="A0A3M7RTK8"/>
<proteinExistence type="predicted"/>
<evidence type="ECO:0000313" key="2">
    <source>
        <dbReference type="Proteomes" id="UP000276133"/>
    </source>
</evidence>
<accession>A0A3M7RTK8</accession>
<comment type="caution">
    <text evidence="1">The sequence shown here is derived from an EMBL/GenBank/DDBJ whole genome shotgun (WGS) entry which is preliminary data.</text>
</comment>
<dbReference type="Proteomes" id="UP000276133">
    <property type="component" value="Unassembled WGS sequence"/>
</dbReference>
<sequence>MKFKRQTMLAIERVVRYTLVEKFLMRGWSSTSTLNNCINSILKDKLFELDKRPIKDFLPKLKSQNLFADLEANFFCESHD</sequence>
<organism evidence="1 2">
    <name type="scientific">Brachionus plicatilis</name>
    <name type="common">Marine rotifer</name>
    <name type="synonym">Brachionus muelleri</name>
    <dbReference type="NCBI Taxonomy" id="10195"/>
    <lineage>
        <taxon>Eukaryota</taxon>
        <taxon>Metazoa</taxon>
        <taxon>Spiralia</taxon>
        <taxon>Gnathifera</taxon>
        <taxon>Rotifera</taxon>
        <taxon>Eurotatoria</taxon>
        <taxon>Monogononta</taxon>
        <taxon>Pseudotrocha</taxon>
        <taxon>Ploima</taxon>
        <taxon>Brachionidae</taxon>
        <taxon>Brachionus</taxon>
    </lineage>
</organism>
<evidence type="ECO:0000313" key="1">
    <source>
        <dbReference type="EMBL" id="RNA26913.1"/>
    </source>
</evidence>
<dbReference type="EMBL" id="REGN01002641">
    <property type="protein sequence ID" value="RNA26913.1"/>
    <property type="molecule type" value="Genomic_DNA"/>
</dbReference>
<gene>
    <name evidence="1" type="ORF">BpHYR1_023709</name>
</gene>
<name>A0A3M7RTK8_BRAPC</name>
<keyword evidence="2" id="KW-1185">Reference proteome</keyword>